<dbReference type="GO" id="GO:0046872">
    <property type="term" value="F:metal ion binding"/>
    <property type="evidence" value="ECO:0007669"/>
    <property type="project" value="UniProtKB-KW"/>
</dbReference>
<accession>L8HLL0</accession>
<dbReference type="OrthoDB" id="10064708at2759"/>
<dbReference type="InterPro" id="IPR036652">
    <property type="entry name" value="YjeF_N_dom_sf"/>
</dbReference>
<comment type="catalytic activity">
    <reaction evidence="2">
        <text>(6R)-NADPHX = (6S)-NADPHX</text>
        <dbReference type="Rhea" id="RHEA:32227"/>
        <dbReference type="ChEBI" id="CHEBI:64076"/>
        <dbReference type="ChEBI" id="CHEBI:64077"/>
        <dbReference type="EC" id="5.1.99.6"/>
    </reaction>
</comment>
<evidence type="ECO:0000256" key="2">
    <source>
        <dbReference type="ARBA" id="ARBA00000909"/>
    </source>
</evidence>
<evidence type="ECO:0000313" key="11">
    <source>
        <dbReference type="EMBL" id="ELR25301.1"/>
    </source>
</evidence>
<dbReference type="InterPro" id="IPR004443">
    <property type="entry name" value="YjeF_N_dom"/>
</dbReference>
<evidence type="ECO:0000256" key="9">
    <source>
        <dbReference type="ARBA" id="ARBA00023235"/>
    </source>
</evidence>
<evidence type="ECO:0000256" key="4">
    <source>
        <dbReference type="ARBA" id="ARBA00022723"/>
    </source>
</evidence>
<feature type="domain" description="YjeF N-terminal" evidence="10">
    <location>
        <begin position="1"/>
        <end position="197"/>
    </location>
</feature>
<evidence type="ECO:0000256" key="1">
    <source>
        <dbReference type="ARBA" id="ARBA00000013"/>
    </source>
</evidence>
<keyword evidence="7" id="KW-0630">Potassium</keyword>
<gene>
    <name evidence="11" type="ORF">ACA1_290780</name>
</gene>
<dbReference type="OMA" id="CECMEIP"/>
<dbReference type="EMBL" id="KB007805">
    <property type="protein sequence ID" value="ELR25301.1"/>
    <property type="molecule type" value="Genomic_DNA"/>
</dbReference>
<dbReference type="AlphaFoldDB" id="L8HLL0"/>
<organism evidence="11 12">
    <name type="scientific">Acanthamoeba castellanii (strain ATCC 30010 / Neff)</name>
    <dbReference type="NCBI Taxonomy" id="1257118"/>
    <lineage>
        <taxon>Eukaryota</taxon>
        <taxon>Amoebozoa</taxon>
        <taxon>Discosea</taxon>
        <taxon>Longamoebia</taxon>
        <taxon>Centramoebida</taxon>
        <taxon>Acanthamoebidae</taxon>
        <taxon>Acanthamoeba</taxon>
    </lineage>
</organism>
<dbReference type="GeneID" id="14926350"/>
<dbReference type="InterPro" id="IPR032976">
    <property type="entry name" value="YJEFN_prot_NAXE-like"/>
</dbReference>
<dbReference type="SUPFAM" id="SSF64153">
    <property type="entry name" value="YjeF N-terminal domain-like"/>
    <property type="match status" value="1"/>
</dbReference>
<evidence type="ECO:0000259" key="10">
    <source>
        <dbReference type="PROSITE" id="PS51385"/>
    </source>
</evidence>
<keyword evidence="6" id="KW-0521">NADP</keyword>
<dbReference type="PANTHER" id="PTHR13232:SF10">
    <property type="entry name" value="NAD(P)H-HYDRATE EPIMERASE"/>
    <property type="match status" value="1"/>
</dbReference>
<dbReference type="PROSITE" id="PS51385">
    <property type="entry name" value="YJEF_N"/>
    <property type="match status" value="1"/>
</dbReference>
<proteinExistence type="predicted"/>
<evidence type="ECO:0000256" key="5">
    <source>
        <dbReference type="ARBA" id="ARBA00022741"/>
    </source>
</evidence>
<dbReference type="GO" id="GO:0000166">
    <property type="term" value="F:nucleotide binding"/>
    <property type="evidence" value="ECO:0007669"/>
    <property type="project" value="UniProtKB-KW"/>
</dbReference>
<dbReference type="STRING" id="1257118.L8HLL0"/>
<name>L8HLL0_ACACF</name>
<feature type="non-terminal residue" evidence="11">
    <location>
        <position position="215"/>
    </location>
</feature>
<dbReference type="PANTHER" id="PTHR13232">
    <property type="entry name" value="NAD(P)H-HYDRATE EPIMERASE"/>
    <property type="match status" value="1"/>
</dbReference>
<evidence type="ECO:0000313" key="12">
    <source>
        <dbReference type="Proteomes" id="UP000011083"/>
    </source>
</evidence>
<evidence type="ECO:0000256" key="6">
    <source>
        <dbReference type="ARBA" id="ARBA00022857"/>
    </source>
</evidence>
<dbReference type="Proteomes" id="UP000011083">
    <property type="component" value="Unassembled WGS sequence"/>
</dbReference>
<keyword evidence="8" id="KW-0520">NAD</keyword>
<comment type="catalytic activity">
    <reaction evidence="1">
        <text>(6R)-NADHX = (6S)-NADHX</text>
        <dbReference type="Rhea" id="RHEA:32215"/>
        <dbReference type="ChEBI" id="CHEBI:64074"/>
        <dbReference type="ChEBI" id="CHEBI:64075"/>
        <dbReference type="EC" id="5.1.99.6"/>
    </reaction>
</comment>
<protein>
    <recommendedName>
        <fullName evidence="3">NAD(P)H-hydrate epimerase</fullName>
        <ecNumber evidence="3">5.1.99.6</ecNumber>
    </recommendedName>
</protein>
<dbReference type="EC" id="5.1.99.6" evidence="3"/>
<dbReference type="VEuPathDB" id="AmoebaDB:ACA1_290780"/>
<evidence type="ECO:0000256" key="3">
    <source>
        <dbReference type="ARBA" id="ARBA00012228"/>
    </source>
</evidence>
<keyword evidence="12" id="KW-1185">Reference proteome</keyword>
<dbReference type="GO" id="GO:0005739">
    <property type="term" value="C:mitochondrion"/>
    <property type="evidence" value="ECO:0007669"/>
    <property type="project" value="TreeGrafter"/>
</dbReference>
<sequence length="215" mass="23914">GLHHQYLTQEEAQNIDVDLMGPSCGFSDDQGAWAGGQLMELAGLSCATAIAKVFPTHRNPTIHYPKRTDKQLYRNLVKQCECMEIPFIDQLPDRLEDYDLIVDAIFGYSFKPHSGVRPPFDAVLKRLRETEVPIASLDIPSGWDVEKGDSAGVGVKEPHLLVSLTAPKLAARSFRKEHWLGGRFVPPSLEKKYELNLPPYPGTDVVVRLPPPSSL</sequence>
<evidence type="ECO:0000256" key="8">
    <source>
        <dbReference type="ARBA" id="ARBA00023027"/>
    </source>
</evidence>
<dbReference type="RefSeq" id="XP_004368056.1">
    <property type="nucleotide sequence ID" value="XM_004367999.1"/>
</dbReference>
<evidence type="ECO:0000256" key="7">
    <source>
        <dbReference type="ARBA" id="ARBA00022958"/>
    </source>
</evidence>
<keyword evidence="4" id="KW-0479">Metal-binding</keyword>
<dbReference type="Pfam" id="PF03853">
    <property type="entry name" value="YjeF_N"/>
    <property type="match status" value="1"/>
</dbReference>
<keyword evidence="9" id="KW-0413">Isomerase</keyword>
<dbReference type="GO" id="GO:0052856">
    <property type="term" value="F:NAD(P)HX epimerase activity"/>
    <property type="evidence" value="ECO:0007669"/>
    <property type="project" value="UniProtKB-EC"/>
</dbReference>
<keyword evidence="5" id="KW-0547">Nucleotide-binding</keyword>
<dbReference type="KEGG" id="acan:ACA1_290780"/>
<reference evidence="11 12" key="1">
    <citation type="journal article" date="2013" name="Genome Biol.">
        <title>Genome of Acanthamoeba castellanii highlights extensive lateral gene transfer and early evolution of tyrosine kinase signaling.</title>
        <authorList>
            <person name="Clarke M."/>
            <person name="Lohan A.J."/>
            <person name="Liu B."/>
            <person name="Lagkouvardos I."/>
            <person name="Roy S."/>
            <person name="Zafar N."/>
            <person name="Bertelli C."/>
            <person name="Schilde C."/>
            <person name="Kianianmomeni A."/>
            <person name="Burglin T.R."/>
            <person name="Frech C."/>
            <person name="Turcotte B."/>
            <person name="Kopec K.O."/>
            <person name="Synnott J.M."/>
            <person name="Choo C."/>
            <person name="Paponov I."/>
            <person name="Finkler A."/>
            <person name="Soon Heng Tan C."/>
            <person name="Hutchins A.P."/>
            <person name="Weinmeier T."/>
            <person name="Rattei T."/>
            <person name="Chu J.S."/>
            <person name="Gimenez G."/>
            <person name="Irimia M."/>
            <person name="Rigden D.J."/>
            <person name="Fitzpatrick D.A."/>
            <person name="Lorenzo-Morales J."/>
            <person name="Bateman A."/>
            <person name="Chiu C.H."/>
            <person name="Tang P."/>
            <person name="Hegemann P."/>
            <person name="Fromm H."/>
            <person name="Raoult D."/>
            <person name="Greub G."/>
            <person name="Miranda-Saavedra D."/>
            <person name="Chen N."/>
            <person name="Nash P."/>
            <person name="Ginger M.L."/>
            <person name="Horn M."/>
            <person name="Schaap P."/>
            <person name="Caler L."/>
            <person name="Loftus B."/>
        </authorList>
    </citation>
    <scope>NUCLEOTIDE SEQUENCE [LARGE SCALE GENOMIC DNA]</scope>
    <source>
        <strain evidence="11 12">Neff</strain>
    </source>
</reference>
<dbReference type="Gene3D" id="3.40.50.10260">
    <property type="entry name" value="YjeF N-terminal domain"/>
    <property type="match status" value="2"/>
</dbReference>